<dbReference type="Gene3D" id="3.40.50.720">
    <property type="entry name" value="NAD(P)-binding Rossmann-like Domain"/>
    <property type="match status" value="1"/>
</dbReference>
<name>A0A0A0BHH6_9GAMM</name>
<dbReference type="Pfam" id="PF01370">
    <property type="entry name" value="Epimerase"/>
    <property type="match status" value="1"/>
</dbReference>
<keyword evidence="2" id="KW-0413">Isomerase</keyword>
<reference evidence="2 3" key="1">
    <citation type="submission" date="2014-09" db="EMBL/GenBank/DDBJ databases">
        <authorList>
            <person name="Grob C."/>
            <person name="Taubert M."/>
            <person name="Howat A.M."/>
            <person name="Burns O.J."/>
            <person name="Dixon J.L."/>
            <person name="Chen Y."/>
            <person name="Murrell J.C."/>
        </authorList>
    </citation>
    <scope>NUCLEOTIDE SEQUENCE [LARGE SCALE GENOMIC DNA]</scope>
    <source>
        <strain evidence="2">L4</strain>
    </source>
</reference>
<proteinExistence type="predicted"/>
<dbReference type="CDD" id="cd05232">
    <property type="entry name" value="UDP_G4E_4_SDR_e"/>
    <property type="match status" value="1"/>
</dbReference>
<dbReference type="InterPro" id="IPR001509">
    <property type="entry name" value="Epimerase_deHydtase"/>
</dbReference>
<organism evidence="2 3">
    <name type="scientific">Methylophaga thiooxydans</name>
    <dbReference type="NCBI Taxonomy" id="392484"/>
    <lineage>
        <taxon>Bacteria</taxon>
        <taxon>Pseudomonadati</taxon>
        <taxon>Pseudomonadota</taxon>
        <taxon>Gammaproteobacteria</taxon>
        <taxon>Thiotrichales</taxon>
        <taxon>Piscirickettsiaceae</taxon>
        <taxon>Methylophaga</taxon>
    </lineage>
</organism>
<dbReference type="EMBL" id="JRQD01000004">
    <property type="protein sequence ID" value="KGM06559.1"/>
    <property type="molecule type" value="Genomic_DNA"/>
</dbReference>
<dbReference type="STRING" id="392484.LP43_1781"/>
<dbReference type="AlphaFoldDB" id="A0A0A0BHH6"/>
<gene>
    <name evidence="2" type="ORF">LP43_1781</name>
</gene>
<dbReference type="RefSeq" id="WP_036314343.1">
    <property type="nucleotide sequence ID" value="NZ_JRQD01000004.1"/>
</dbReference>
<comment type="caution">
    <text evidence="2">The sequence shown here is derived from an EMBL/GenBank/DDBJ whole genome shotgun (WGS) entry which is preliminary data.</text>
</comment>
<evidence type="ECO:0000313" key="3">
    <source>
        <dbReference type="Proteomes" id="UP000029999"/>
    </source>
</evidence>
<dbReference type="SUPFAM" id="SSF51735">
    <property type="entry name" value="NAD(P)-binding Rossmann-fold domains"/>
    <property type="match status" value="1"/>
</dbReference>
<dbReference type="InterPro" id="IPR050177">
    <property type="entry name" value="Lipid_A_modif_metabolic_enz"/>
</dbReference>
<feature type="domain" description="NAD-dependent epimerase/dehydratase" evidence="1">
    <location>
        <begin position="9"/>
        <end position="237"/>
    </location>
</feature>
<dbReference type="GO" id="GO:0003978">
    <property type="term" value="F:UDP-glucose 4-epimerase activity"/>
    <property type="evidence" value="ECO:0007669"/>
    <property type="project" value="UniProtKB-EC"/>
</dbReference>
<dbReference type="Proteomes" id="UP000029999">
    <property type="component" value="Unassembled WGS sequence"/>
</dbReference>
<dbReference type="PANTHER" id="PTHR43245">
    <property type="entry name" value="BIFUNCTIONAL POLYMYXIN RESISTANCE PROTEIN ARNA"/>
    <property type="match status" value="1"/>
</dbReference>
<dbReference type="EC" id="5.1.3.2" evidence="2"/>
<evidence type="ECO:0000313" key="2">
    <source>
        <dbReference type="EMBL" id="KGM06559.1"/>
    </source>
</evidence>
<sequence>MNKSQNGRIVVTGASGFIGSRLCDVLESHGEEVVALTRKSELQKTSVAVDLVEGSLHDNLLHGVRVIVHCAARAHVTREYSSEPMSEYRRMNVDATLKLASQAARSGVQRFIFLSSIGVNGNSTYSDFHPRSPLIFDESLTPSPHDMYAISKWEAELRLWELQRETGMEVVIIRPPLVYGPGAKGNFSTLLDWVSKGAPLPLKMVNNERSLLALDNLVSFIEQCINHPKAANELFVIADGEDVSTAELLRRVARANGKNARLVPFPVSLMFLMARILGKQSVADSLFGSLKVEPLKAKRLLGWKPVVTMDEQLRKCCEPVGRKS</sequence>
<dbReference type="InterPro" id="IPR036291">
    <property type="entry name" value="NAD(P)-bd_dom_sf"/>
</dbReference>
<accession>A0A0A0BHH6</accession>
<evidence type="ECO:0000259" key="1">
    <source>
        <dbReference type="Pfam" id="PF01370"/>
    </source>
</evidence>
<protein>
    <submittedName>
        <fullName evidence="2">UDP-glucose 4-epimerase</fullName>
        <ecNumber evidence="2">5.1.3.2</ecNumber>
    </submittedName>
</protein>
<dbReference type="PANTHER" id="PTHR43245:SF58">
    <property type="entry name" value="BLL5923 PROTEIN"/>
    <property type="match status" value="1"/>
</dbReference>